<evidence type="ECO:0000259" key="8">
    <source>
        <dbReference type="PROSITE" id="PS50112"/>
    </source>
</evidence>
<protein>
    <recommendedName>
        <fullName evidence="2">histidine kinase</fullName>
        <ecNumber evidence="2">2.7.13.3</ecNumber>
    </recommendedName>
</protein>
<evidence type="ECO:0000256" key="2">
    <source>
        <dbReference type="ARBA" id="ARBA00012438"/>
    </source>
</evidence>
<dbReference type="InterPro" id="IPR035965">
    <property type="entry name" value="PAS-like_dom_sf"/>
</dbReference>
<dbReference type="PANTHER" id="PTHR43304">
    <property type="entry name" value="PHYTOCHROME-LIKE PROTEIN CPH1"/>
    <property type="match status" value="1"/>
</dbReference>
<dbReference type="Proteomes" id="UP000053157">
    <property type="component" value="Unassembled WGS sequence"/>
</dbReference>
<dbReference type="PROSITE" id="PS50110">
    <property type="entry name" value="RESPONSE_REGULATORY"/>
    <property type="match status" value="1"/>
</dbReference>
<dbReference type="EMBL" id="LOPV01000636">
    <property type="protein sequence ID" value="KTG12026.1"/>
    <property type="molecule type" value="Genomic_DNA"/>
</dbReference>
<dbReference type="GO" id="GO:0000155">
    <property type="term" value="F:phosphorelay sensor kinase activity"/>
    <property type="evidence" value="ECO:0007669"/>
    <property type="project" value="InterPro"/>
</dbReference>
<gene>
    <name evidence="9" type="ORF">AUR66_19900</name>
</gene>
<dbReference type="InterPro" id="IPR003661">
    <property type="entry name" value="HisK_dim/P_dom"/>
</dbReference>
<dbReference type="SUPFAM" id="SSF55781">
    <property type="entry name" value="GAF domain-like"/>
    <property type="match status" value="1"/>
</dbReference>
<dbReference type="SUPFAM" id="SSF47384">
    <property type="entry name" value="Homodimeric domain of signal transducing histidine kinase"/>
    <property type="match status" value="1"/>
</dbReference>
<feature type="non-terminal residue" evidence="9">
    <location>
        <position position="656"/>
    </location>
</feature>
<dbReference type="NCBIfam" id="TIGR00229">
    <property type="entry name" value="sensory_box"/>
    <property type="match status" value="2"/>
</dbReference>
<dbReference type="Pfam" id="PF08448">
    <property type="entry name" value="PAS_4"/>
    <property type="match status" value="3"/>
</dbReference>
<dbReference type="InterPro" id="IPR011006">
    <property type="entry name" value="CheY-like_superfamily"/>
</dbReference>
<dbReference type="SMART" id="SM00091">
    <property type="entry name" value="PAS"/>
    <property type="match status" value="3"/>
</dbReference>
<evidence type="ECO:0000259" key="7">
    <source>
        <dbReference type="PROSITE" id="PS50110"/>
    </source>
</evidence>
<dbReference type="Pfam" id="PF00512">
    <property type="entry name" value="HisKA"/>
    <property type="match status" value="1"/>
</dbReference>
<keyword evidence="3" id="KW-0597">Phosphoprotein</keyword>
<dbReference type="Gene3D" id="3.30.450.40">
    <property type="match status" value="1"/>
</dbReference>
<dbReference type="Gene3D" id="1.10.287.130">
    <property type="match status" value="1"/>
</dbReference>
<dbReference type="SUPFAM" id="SSF55785">
    <property type="entry name" value="PYP-like sensor domain (PAS domain)"/>
    <property type="match status" value="3"/>
</dbReference>
<dbReference type="SMART" id="SM00388">
    <property type="entry name" value="HisKA"/>
    <property type="match status" value="1"/>
</dbReference>
<dbReference type="InterPro" id="IPR029016">
    <property type="entry name" value="GAF-like_dom_sf"/>
</dbReference>
<dbReference type="SUPFAM" id="SSF52172">
    <property type="entry name" value="CheY-like"/>
    <property type="match status" value="1"/>
</dbReference>
<keyword evidence="10" id="KW-1185">Reference proteome</keyword>
<dbReference type="Gene3D" id="3.30.450.20">
    <property type="entry name" value="PAS domain"/>
    <property type="match status" value="3"/>
</dbReference>
<evidence type="ECO:0000313" key="9">
    <source>
        <dbReference type="EMBL" id="KTG12026.1"/>
    </source>
</evidence>
<dbReference type="InterPro" id="IPR001789">
    <property type="entry name" value="Sig_transdc_resp-reg_receiver"/>
</dbReference>
<name>A0A0W1RF50_9EURY</name>
<dbReference type="InterPro" id="IPR052162">
    <property type="entry name" value="Sensor_kinase/Photoreceptor"/>
</dbReference>
<dbReference type="Gene3D" id="3.40.50.2300">
    <property type="match status" value="1"/>
</dbReference>
<comment type="caution">
    <text evidence="9">The sequence shown here is derived from an EMBL/GenBank/DDBJ whole genome shotgun (WGS) entry which is preliminary data.</text>
</comment>
<organism evidence="9 10">
    <name type="scientific">Haloferax profundi</name>
    <dbReference type="NCBI Taxonomy" id="1544718"/>
    <lineage>
        <taxon>Archaea</taxon>
        <taxon>Methanobacteriati</taxon>
        <taxon>Methanobacteriota</taxon>
        <taxon>Stenosarchaea group</taxon>
        <taxon>Halobacteria</taxon>
        <taxon>Halobacteriales</taxon>
        <taxon>Haloferacaceae</taxon>
        <taxon>Haloferax</taxon>
    </lineage>
</organism>
<evidence type="ECO:0000256" key="6">
    <source>
        <dbReference type="PROSITE-ProRule" id="PRU00169"/>
    </source>
</evidence>
<comment type="catalytic activity">
    <reaction evidence="1">
        <text>ATP + protein L-histidine = ADP + protein N-phospho-L-histidine.</text>
        <dbReference type="EC" id="2.7.13.3"/>
    </reaction>
</comment>
<dbReference type="InterPro" id="IPR003018">
    <property type="entry name" value="GAF"/>
</dbReference>
<evidence type="ECO:0000256" key="1">
    <source>
        <dbReference type="ARBA" id="ARBA00000085"/>
    </source>
</evidence>
<dbReference type="AlphaFoldDB" id="A0A0W1RF50"/>
<reference evidence="9 10" key="1">
    <citation type="submission" date="2015-12" db="EMBL/GenBank/DDBJ databases">
        <title>Haloferax profundi sp. nov. isolated from the Discovery deep brine-seawater interface in the Red Sea.</title>
        <authorList>
            <person name="Zhang G."/>
            <person name="Stingl U."/>
            <person name="Rashid M."/>
        </authorList>
    </citation>
    <scope>NUCLEOTIDE SEQUENCE [LARGE SCALE GENOMIC DNA]</scope>
    <source>
        <strain evidence="9 10">SB29</strain>
    </source>
</reference>
<sequence>MSCIVAEYELSDGDSFELADALAHTDVPIVIYTASGTESLAAKAVTAPIDDYIIRDPSTENHDALIQSLTELDDESHQVSASRDVPHQQAIVETMQDGAFVLDTDSRVQYVNPRIEEITGYSADSLRGKEFKSLVEVGLFPPTEYERYQNAVDTACREGTTEILHIPFVDADKGKRVFELILSPIVRRDSIVGVVGIPRDVTDRELADTQRTELLSRMTDAFFALDDEWRFTYINEQARQTFSQVTEPSLGEKIWKQYPDAIGGVFYEKYHEAMEAQEPVTFETYAERYDSWFEVRAYPSLSGISVFFRDITDRKQNLQELEKTNDQLEAVLQNLPVVLFAVDTEGIITLSEGAGLEELGRDPGELVGKSVFEAYSEIPEVQNNIQRALEGTPVDFRVEIGDIVYDSYFQPTFDDVGSVSGVIGVATDVTDTAHLKDGLVGIHSITRELLVAEDTNAVATTTTELLPQIVETSFVSLWVADEAGVLVPTGDTEERDEGNYTLDVSDDTDSPLVEAYNTGEAQLLHPEETAEHVVSAEPSVESVLEIPVGSQGVLVVGTEGTFAEADVELLDMFSMTLTSALLGAKRREELQSREAELAATNERLDDFVSVVAHDLRNPISIATGYLELAQETGDIQHLERVSKALDRMNSLIEDLL</sequence>
<evidence type="ECO:0000313" key="10">
    <source>
        <dbReference type="Proteomes" id="UP000053157"/>
    </source>
</evidence>
<dbReference type="Pfam" id="PF01590">
    <property type="entry name" value="GAF"/>
    <property type="match status" value="1"/>
</dbReference>
<feature type="domain" description="PAS" evidence="8">
    <location>
        <begin position="91"/>
        <end position="159"/>
    </location>
</feature>
<dbReference type="CDD" id="cd00082">
    <property type="entry name" value="HisKA"/>
    <property type="match status" value="1"/>
</dbReference>
<evidence type="ECO:0000256" key="3">
    <source>
        <dbReference type="ARBA" id="ARBA00022553"/>
    </source>
</evidence>
<dbReference type="InterPro" id="IPR036097">
    <property type="entry name" value="HisK_dim/P_sf"/>
</dbReference>
<evidence type="ECO:0000256" key="4">
    <source>
        <dbReference type="ARBA" id="ARBA00022679"/>
    </source>
</evidence>
<dbReference type="PROSITE" id="PS50112">
    <property type="entry name" value="PAS"/>
    <property type="match status" value="2"/>
</dbReference>
<dbReference type="PANTHER" id="PTHR43304:SF1">
    <property type="entry name" value="PAC DOMAIN-CONTAINING PROTEIN"/>
    <property type="match status" value="1"/>
</dbReference>
<keyword evidence="5 9" id="KW-0418">Kinase</keyword>
<dbReference type="InterPro" id="IPR013656">
    <property type="entry name" value="PAS_4"/>
</dbReference>
<proteinExistence type="predicted"/>
<dbReference type="EC" id="2.7.13.3" evidence="2"/>
<feature type="domain" description="Response regulatory" evidence="7">
    <location>
        <begin position="1"/>
        <end position="70"/>
    </location>
</feature>
<feature type="domain" description="PAS" evidence="8">
    <location>
        <begin position="324"/>
        <end position="372"/>
    </location>
</feature>
<accession>A0A0W1RF50</accession>
<evidence type="ECO:0000256" key="5">
    <source>
        <dbReference type="ARBA" id="ARBA00022777"/>
    </source>
</evidence>
<comment type="caution">
    <text evidence="6">Lacks conserved residue(s) required for the propagation of feature annotation.</text>
</comment>
<keyword evidence="4" id="KW-0808">Transferase</keyword>
<dbReference type="InterPro" id="IPR000014">
    <property type="entry name" value="PAS"/>
</dbReference>
<dbReference type="CDD" id="cd00130">
    <property type="entry name" value="PAS"/>
    <property type="match status" value="3"/>
</dbReference>